<evidence type="ECO:0000313" key="2">
    <source>
        <dbReference type="EMBL" id="OYD09135.1"/>
    </source>
</evidence>
<dbReference type="PROSITE" id="PS50933">
    <property type="entry name" value="CHRD"/>
    <property type="match status" value="1"/>
</dbReference>
<gene>
    <name evidence="2" type="ORF">CHM34_05055</name>
</gene>
<evidence type="ECO:0000259" key="1">
    <source>
        <dbReference type="PROSITE" id="PS50933"/>
    </source>
</evidence>
<organism evidence="2 3">
    <name type="scientific">Paludifilum halophilum</name>
    <dbReference type="NCBI Taxonomy" id="1642702"/>
    <lineage>
        <taxon>Bacteria</taxon>
        <taxon>Bacillati</taxon>
        <taxon>Bacillota</taxon>
        <taxon>Bacilli</taxon>
        <taxon>Bacillales</taxon>
        <taxon>Thermoactinomycetaceae</taxon>
        <taxon>Paludifilum</taxon>
    </lineage>
</organism>
<accession>A0A235BC50</accession>
<dbReference type="AlphaFoldDB" id="A0A235BC50"/>
<comment type="caution">
    <text evidence="2">The sequence shown here is derived from an EMBL/GenBank/DDBJ whole genome shotgun (WGS) entry which is preliminary data.</text>
</comment>
<feature type="domain" description="CHRD" evidence="1">
    <location>
        <begin position="1"/>
        <end position="136"/>
    </location>
</feature>
<dbReference type="InterPro" id="IPR010895">
    <property type="entry name" value="CHRD"/>
</dbReference>
<dbReference type="EMBL" id="NOWF01000002">
    <property type="protein sequence ID" value="OYD09135.1"/>
    <property type="molecule type" value="Genomic_DNA"/>
</dbReference>
<keyword evidence="3" id="KW-1185">Reference proteome</keyword>
<dbReference type="Pfam" id="PF07452">
    <property type="entry name" value="CHRD"/>
    <property type="match status" value="1"/>
</dbReference>
<dbReference type="RefSeq" id="WP_094263484.1">
    <property type="nucleotide sequence ID" value="NZ_NOWF01000002.1"/>
</dbReference>
<sequence length="136" mass="15298">MSRRFFATLSGAEEVPPVRTRASGRIGLIANRSKTRLHYRLTVFNLRRFTQAHLHLGRRGENGPVVVFLFGLVTPGIDVNRGVVTGTLRSRDLIGPLKGKTISDLLRLMRKGSIYVNVHTEQNPDGEIRGQVRRVR</sequence>
<dbReference type="Proteomes" id="UP000215459">
    <property type="component" value="Unassembled WGS sequence"/>
</dbReference>
<proteinExistence type="predicted"/>
<dbReference type="SMART" id="SM00754">
    <property type="entry name" value="CHRD"/>
    <property type="match status" value="1"/>
</dbReference>
<protein>
    <submittedName>
        <fullName evidence="2">CHRD domain-containing protein</fullName>
    </submittedName>
</protein>
<evidence type="ECO:0000313" key="3">
    <source>
        <dbReference type="Proteomes" id="UP000215459"/>
    </source>
</evidence>
<name>A0A235BC50_9BACL</name>
<dbReference type="OrthoDB" id="571052at2"/>
<reference evidence="2 3" key="1">
    <citation type="submission" date="2017-07" db="EMBL/GenBank/DDBJ databases">
        <title>The genome sequence of Paludifilum halophilum highlights mechanisms for microbial adaptation to high salt environemnts.</title>
        <authorList>
            <person name="Belbahri L."/>
        </authorList>
    </citation>
    <scope>NUCLEOTIDE SEQUENCE [LARGE SCALE GENOMIC DNA]</scope>
    <source>
        <strain evidence="2 3">DSM 102817</strain>
    </source>
</reference>